<accession>A0A078AJF5</accession>
<name>A0A078AJF5_STYLE</name>
<proteinExistence type="predicted"/>
<dbReference type="InParanoid" id="A0A078AJF5"/>
<organism evidence="1 2">
    <name type="scientific">Stylonychia lemnae</name>
    <name type="common">Ciliate</name>
    <dbReference type="NCBI Taxonomy" id="5949"/>
    <lineage>
        <taxon>Eukaryota</taxon>
        <taxon>Sar</taxon>
        <taxon>Alveolata</taxon>
        <taxon>Ciliophora</taxon>
        <taxon>Intramacronucleata</taxon>
        <taxon>Spirotrichea</taxon>
        <taxon>Stichotrichia</taxon>
        <taxon>Sporadotrichida</taxon>
        <taxon>Oxytrichidae</taxon>
        <taxon>Stylonychinae</taxon>
        <taxon>Stylonychia</taxon>
    </lineage>
</organism>
<reference evidence="1 2" key="1">
    <citation type="submission" date="2014-06" db="EMBL/GenBank/DDBJ databases">
        <authorList>
            <person name="Swart Estienne"/>
        </authorList>
    </citation>
    <scope>NUCLEOTIDE SEQUENCE [LARGE SCALE GENOMIC DNA]</scope>
    <source>
        <strain evidence="1 2">130c</strain>
    </source>
</reference>
<evidence type="ECO:0000313" key="1">
    <source>
        <dbReference type="EMBL" id="CDW82475.1"/>
    </source>
</evidence>
<gene>
    <name evidence="1" type="primary">Contig12751.g13600</name>
    <name evidence="1" type="ORF">STYLEM_11508</name>
</gene>
<protein>
    <submittedName>
        <fullName evidence="1">Uncharacterized protein</fullName>
    </submittedName>
</protein>
<dbReference type="AlphaFoldDB" id="A0A078AJF5"/>
<keyword evidence="2" id="KW-1185">Reference proteome</keyword>
<evidence type="ECO:0000313" key="2">
    <source>
        <dbReference type="Proteomes" id="UP000039865"/>
    </source>
</evidence>
<dbReference type="EMBL" id="CCKQ01010952">
    <property type="protein sequence ID" value="CDW82475.1"/>
    <property type="molecule type" value="Genomic_DNA"/>
</dbReference>
<dbReference type="Proteomes" id="UP000039865">
    <property type="component" value="Unassembled WGS sequence"/>
</dbReference>
<sequence length="204" mass="23767">MLTESKLKSNYIGKQVNNELFQDDFLQQVVNDVYWNSYDPAQDDPQVQSKDDQESIPPLNEEEVQYLMRENLKCLQCLMTPLIMMCMYVHSTDQFQMESVMNMILKLMNDHQETDCNNHQQQSINDSLKISITKSANMINMLSDDSQEVYQNNTAVDNMQDGYYNPMNPQAMTTQNIELNSKVALNVNCQCCGYFDFYEIDSCY</sequence>